<dbReference type="CDD" id="cd22269">
    <property type="entry name" value="DPBB_EG45-like"/>
    <property type="match status" value="1"/>
</dbReference>
<dbReference type="PROSITE" id="PS50842">
    <property type="entry name" value="EXPANSIN_EG45"/>
    <property type="match status" value="1"/>
</dbReference>
<dbReference type="SUPFAM" id="SSF50685">
    <property type="entry name" value="Barwin-like endoglucanases"/>
    <property type="match status" value="1"/>
</dbReference>
<sequence length="136" mass="14650">MAVMGKVGIVMAFITSFIHVTLAISGHATSYKGTVFPSSCNNTKVSQANNLVAAVSTSMFRDGYSCGIRYYVICVSAEPKIRYPCGDARESVIVTVVDVCQSCHGFDILLSKEAFSKIAAPNAEEIFIDYSRSSTN</sequence>
<accession>A0ABD3AVH3</accession>
<dbReference type="InterPro" id="IPR044206">
    <property type="entry name" value="EGC1/2"/>
</dbReference>
<dbReference type="InterPro" id="IPR036908">
    <property type="entry name" value="RlpA-like_sf"/>
</dbReference>
<feature type="chain" id="PRO_5044833769" description="Expansin-like EG45 domain-containing protein" evidence="1">
    <location>
        <begin position="24"/>
        <end position="136"/>
    </location>
</feature>
<keyword evidence="4" id="KW-1185">Reference proteome</keyword>
<dbReference type="Proteomes" id="UP001630127">
    <property type="component" value="Unassembled WGS sequence"/>
</dbReference>
<gene>
    <name evidence="3" type="ORF">ACH5RR_003698</name>
</gene>
<dbReference type="Gene3D" id="2.40.40.10">
    <property type="entry name" value="RlpA-like domain"/>
    <property type="match status" value="1"/>
</dbReference>
<organism evidence="3 4">
    <name type="scientific">Cinchona calisaya</name>
    <dbReference type="NCBI Taxonomy" id="153742"/>
    <lineage>
        <taxon>Eukaryota</taxon>
        <taxon>Viridiplantae</taxon>
        <taxon>Streptophyta</taxon>
        <taxon>Embryophyta</taxon>
        <taxon>Tracheophyta</taxon>
        <taxon>Spermatophyta</taxon>
        <taxon>Magnoliopsida</taxon>
        <taxon>eudicotyledons</taxon>
        <taxon>Gunneridae</taxon>
        <taxon>Pentapetalae</taxon>
        <taxon>asterids</taxon>
        <taxon>lamiids</taxon>
        <taxon>Gentianales</taxon>
        <taxon>Rubiaceae</taxon>
        <taxon>Cinchonoideae</taxon>
        <taxon>Cinchoneae</taxon>
        <taxon>Cinchona</taxon>
    </lineage>
</organism>
<dbReference type="PANTHER" id="PTHR47295">
    <property type="entry name" value="EG45-LIKE DOMAIN CONTAINING PROTEIN 1-RELATED"/>
    <property type="match status" value="1"/>
</dbReference>
<evidence type="ECO:0000259" key="2">
    <source>
        <dbReference type="PROSITE" id="PS50842"/>
    </source>
</evidence>
<keyword evidence="1" id="KW-0732">Signal</keyword>
<dbReference type="PANTHER" id="PTHR47295:SF2">
    <property type="entry name" value="EG45-LIKE DOMAIN CONTAINING PROTEIN 1-RELATED"/>
    <property type="match status" value="1"/>
</dbReference>
<comment type="caution">
    <text evidence="3">The sequence shown here is derived from an EMBL/GenBank/DDBJ whole genome shotgun (WGS) entry which is preliminary data.</text>
</comment>
<protein>
    <recommendedName>
        <fullName evidence="2">Expansin-like EG45 domain-containing protein</fullName>
    </recommendedName>
</protein>
<evidence type="ECO:0000313" key="3">
    <source>
        <dbReference type="EMBL" id="KAL3535237.1"/>
    </source>
</evidence>
<name>A0ABD3AVH3_9GENT</name>
<reference evidence="3 4" key="1">
    <citation type="submission" date="2024-11" db="EMBL/GenBank/DDBJ databases">
        <title>A near-complete genome assembly of Cinchona calisaya.</title>
        <authorList>
            <person name="Lian D.C."/>
            <person name="Zhao X.W."/>
            <person name="Wei L."/>
        </authorList>
    </citation>
    <scope>NUCLEOTIDE SEQUENCE [LARGE SCALE GENOMIC DNA]</scope>
    <source>
        <tissue evidence="3">Nenye</tissue>
    </source>
</reference>
<dbReference type="Pfam" id="PF03330">
    <property type="entry name" value="DPBB_1"/>
    <property type="match status" value="1"/>
</dbReference>
<dbReference type="InterPro" id="IPR007112">
    <property type="entry name" value="Expansin/allergen_DPBB_dom"/>
</dbReference>
<feature type="domain" description="Expansin-like EG45" evidence="2">
    <location>
        <begin position="26"/>
        <end position="136"/>
    </location>
</feature>
<proteinExistence type="predicted"/>
<dbReference type="EMBL" id="JBJUIK010000002">
    <property type="protein sequence ID" value="KAL3535237.1"/>
    <property type="molecule type" value="Genomic_DNA"/>
</dbReference>
<dbReference type="AlphaFoldDB" id="A0ABD3AVH3"/>
<evidence type="ECO:0000313" key="4">
    <source>
        <dbReference type="Proteomes" id="UP001630127"/>
    </source>
</evidence>
<evidence type="ECO:0000256" key="1">
    <source>
        <dbReference type="SAM" id="SignalP"/>
    </source>
</evidence>
<feature type="signal peptide" evidence="1">
    <location>
        <begin position="1"/>
        <end position="23"/>
    </location>
</feature>
<dbReference type="InterPro" id="IPR009009">
    <property type="entry name" value="RlpA-like_DPBB"/>
</dbReference>